<evidence type="ECO:0000256" key="12">
    <source>
        <dbReference type="ARBA" id="ARBA00023125"/>
    </source>
</evidence>
<dbReference type="Pfam" id="PF00817">
    <property type="entry name" value="IMS"/>
    <property type="match status" value="1"/>
</dbReference>
<dbReference type="Gene3D" id="3.30.1490.100">
    <property type="entry name" value="DNA polymerase, Y-family, little finger domain"/>
    <property type="match status" value="1"/>
</dbReference>
<dbReference type="Gene3D" id="3.40.1170.60">
    <property type="match status" value="1"/>
</dbReference>
<dbReference type="InterPro" id="IPR017961">
    <property type="entry name" value="DNA_pol_Y-fam_little_finger"/>
</dbReference>
<dbReference type="GO" id="GO:0003887">
    <property type="term" value="F:DNA-directed DNA polymerase activity"/>
    <property type="evidence" value="ECO:0007669"/>
    <property type="project" value="UniProtKB-UniRule"/>
</dbReference>
<dbReference type="Gene3D" id="1.10.150.20">
    <property type="entry name" value="5' to 3' exonuclease, C-terminal subdomain"/>
    <property type="match status" value="1"/>
</dbReference>
<keyword evidence="3 16" id="KW-0515">Mutator protein</keyword>
<keyword evidence="13 16" id="KW-0234">DNA repair</keyword>
<dbReference type="InterPro" id="IPR036775">
    <property type="entry name" value="DNA_pol_Y-fam_lit_finger_sf"/>
</dbReference>
<comment type="subunit">
    <text evidence="16">Monomer.</text>
</comment>
<evidence type="ECO:0000256" key="13">
    <source>
        <dbReference type="ARBA" id="ARBA00023204"/>
    </source>
</evidence>
<keyword evidence="5 16" id="KW-0808">Transferase</keyword>
<dbReference type="HAMAP" id="MF_01113">
    <property type="entry name" value="DNApol_IV"/>
    <property type="match status" value="1"/>
</dbReference>
<name>A0A7Y9UPX3_9ACTN</name>
<comment type="subcellular location">
    <subcellularLocation>
        <location evidence="1 16">Cytoplasm</location>
    </subcellularLocation>
</comment>
<evidence type="ECO:0000256" key="3">
    <source>
        <dbReference type="ARBA" id="ARBA00022457"/>
    </source>
</evidence>
<feature type="binding site" evidence="16">
    <location>
        <position position="107"/>
    </location>
    <ligand>
        <name>Mg(2+)</name>
        <dbReference type="ChEBI" id="CHEBI:18420"/>
    </ligand>
</feature>
<dbReference type="EMBL" id="JACCAA010000001">
    <property type="protein sequence ID" value="NYG57986.1"/>
    <property type="molecule type" value="Genomic_DNA"/>
</dbReference>
<keyword evidence="11 16" id="KW-0239">DNA-directed DNA polymerase</keyword>
<dbReference type="CDD" id="cd03586">
    <property type="entry name" value="PolY_Pol_IV_kappa"/>
    <property type="match status" value="1"/>
</dbReference>
<proteinExistence type="inferred from homology"/>
<dbReference type="FunFam" id="3.30.1490.100:FF:000004">
    <property type="entry name" value="DNA polymerase IV"/>
    <property type="match status" value="1"/>
</dbReference>
<evidence type="ECO:0000259" key="17">
    <source>
        <dbReference type="PROSITE" id="PS50173"/>
    </source>
</evidence>
<dbReference type="InterPro" id="IPR043502">
    <property type="entry name" value="DNA/RNA_pol_sf"/>
</dbReference>
<keyword evidence="19" id="KW-1185">Reference proteome</keyword>
<dbReference type="GO" id="GO:0006261">
    <property type="term" value="P:DNA-templated DNA replication"/>
    <property type="evidence" value="ECO:0007669"/>
    <property type="project" value="UniProtKB-UniRule"/>
</dbReference>
<evidence type="ECO:0000313" key="19">
    <source>
        <dbReference type="Proteomes" id="UP000540656"/>
    </source>
</evidence>
<dbReference type="GO" id="GO:0005829">
    <property type="term" value="C:cytosol"/>
    <property type="evidence" value="ECO:0007669"/>
    <property type="project" value="TreeGrafter"/>
</dbReference>
<dbReference type="InterPro" id="IPR001126">
    <property type="entry name" value="UmuC"/>
</dbReference>
<evidence type="ECO:0000256" key="5">
    <source>
        <dbReference type="ARBA" id="ARBA00022679"/>
    </source>
</evidence>
<dbReference type="InterPro" id="IPR050116">
    <property type="entry name" value="DNA_polymerase-Y"/>
</dbReference>
<dbReference type="EC" id="2.7.7.7" evidence="16"/>
<keyword evidence="8 16" id="KW-0479">Metal-binding</keyword>
<evidence type="ECO:0000256" key="4">
    <source>
        <dbReference type="ARBA" id="ARBA00022490"/>
    </source>
</evidence>
<dbReference type="GO" id="GO:0006281">
    <property type="term" value="P:DNA repair"/>
    <property type="evidence" value="ECO:0007669"/>
    <property type="project" value="UniProtKB-UniRule"/>
</dbReference>
<dbReference type="PROSITE" id="PS50173">
    <property type="entry name" value="UMUC"/>
    <property type="match status" value="1"/>
</dbReference>
<comment type="caution">
    <text evidence="18">The sequence shown here is derived from an EMBL/GenBank/DDBJ whole genome shotgun (WGS) entry which is preliminary data.</text>
</comment>
<sequence>MSDLSTGCHLLHIDMDAFYASVMIRDRPDLVDVPVIVGGGHRGVVLSANYLAREHGVRSAMPMTRARRACPQAVVVNPDYDAFSTVSSSVMEIFRQVTPLVEAMSLDEAFLDVSGSVRRLGSPLAIAEMVRARVHDEQRITCSVGIASSVSVAKLASRRAKPDGVVVVPPGEVTSFLHPLDVGELFGVGEKTAEMLHRLGLNTVADIAHTPVRTLQRAVGHALGTQLHDLAWGSDRRAITPRRHTDEPDKSMGADETFARDTDDREVILREVLRLSAKVATRMRVAGVAGRTITLRVRFADFTTITRSRTLAEATDVTREIHATATRLYDALGLQRARVRLVGVRVEGLVPRSTVQRQLVLGEREHGWSDADRAMDRAVRRFGSGAVRPASLLS</sequence>
<comment type="catalytic activity">
    <reaction evidence="15 16">
        <text>DNA(n) + a 2'-deoxyribonucleoside 5'-triphosphate = DNA(n+1) + diphosphate</text>
        <dbReference type="Rhea" id="RHEA:22508"/>
        <dbReference type="Rhea" id="RHEA-COMP:17339"/>
        <dbReference type="Rhea" id="RHEA-COMP:17340"/>
        <dbReference type="ChEBI" id="CHEBI:33019"/>
        <dbReference type="ChEBI" id="CHEBI:61560"/>
        <dbReference type="ChEBI" id="CHEBI:173112"/>
        <dbReference type="EC" id="2.7.7.7"/>
    </reaction>
</comment>
<dbReference type="PANTHER" id="PTHR11076:SF33">
    <property type="entry name" value="DNA POLYMERASE KAPPA"/>
    <property type="match status" value="1"/>
</dbReference>
<keyword evidence="9 16" id="KW-0227">DNA damage</keyword>
<evidence type="ECO:0000256" key="10">
    <source>
        <dbReference type="ARBA" id="ARBA00022842"/>
    </source>
</evidence>
<feature type="domain" description="UmuC" evidence="17">
    <location>
        <begin position="10"/>
        <end position="189"/>
    </location>
</feature>
<dbReference type="Pfam" id="PF11799">
    <property type="entry name" value="IMS_C"/>
    <property type="match status" value="1"/>
</dbReference>
<evidence type="ECO:0000256" key="9">
    <source>
        <dbReference type="ARBA" id="ARBA00022763"/>
    </source>
</evidence>
<comment type="similarity">
    <text evidence="2 16">Belongs to the DNA polymerase type-Y family.</text>
</comment>
<dbReference type="RefSeq" id="WP_179501194.1">
    <property type="nucleotide sequence ID" value="NZ_JACCAA010000001.1"/>
</dbReference>
<evidence type="ECO:0000256" key="2">
    <source>
        <dbReference type="ARBA" id="ARBA00010945"/>
    </source>
</evidence>
<dbReference type="GO" id="GO:0042276">
    <property type="term" value="P:error-prone translesion synthesis"/>
    <property type="evidence" value="ECO:0007669"/>
    <property type="project" value="TreeGrafter"/>
</dbReference>
<dbReference type="AlphaFoldDB" id="A0A7Y9UPX3"/>
<gene>
    <name evidence="16" type="primary">dinB</name>
    <name evidence="18" type="ORF">BJ980_000909</name>
</gene>
<dbReference type="GO" id="GO:0000287">
    <property type="term" value="F:magnesium ion binding"/>
    <property type="evidence" value="ECO:0007669"/>
    <property type="project" value="UniProtKB-UniRule"/>
</dbReference>
<dbReference type="InterPro" id="IPR022880">
    <property type="entry name" value="DNApol_IV"/>
</dbReference>
<evidence type="ECO:0000256" key="15">
    <source>
        <dbReference type="ARBA" id="ARBA00049244"/>
    </source>
</evidence>
<dbReference type="SUPFAM" id="SSF56672">
    <property type="entry name" value="DNA/RNA polymerases"/>
    <property type="match status" value="1"/>
</dbReference>
<evidence type="ECO:0000256" key="6">
    <source>
        <dbReference type="ARBA" id="ARBA00022695"/>
    </source>
</evidence>
<evidence type="ECO:0000256" key="16">
    <source>
        <dbReference type="HAMAP-Rule" id="MF_01113"/>
    </source>
</evidence>
<dbReference type="NCBIfam" id="NF002677">
    <property type="entry name" value="PRK02406.1"/>
    <property type="match status" value="1"/>
</dbReference>
<dbReference type="SUPFAM" id="SSF100879">
    <property type="entry name" value="Lesion bypass DNA polymerase (Y-family), little finger domain"/>
    <property type="match status" value="1"/>
</dbReference>
<dbReference type="NCBIfam" id="NF003015">
    <property type="entry name" value="PRK03858.1"/>
    <property type="match status" value="1"/>
</dbReference>
<feature type="binding site" evidence="16">
    <location>
        <position position="14"/>
    </location>
    <ligand>
        <name>Mg(2+)</name>
        <dbReference type="ChEBI" id="CHEBI:18420"/>
    </ligand>
</feature>
<reference evidence="18 19" key="1">
    <citation type="submission" date="2020-07" db="EMBL/GenBank/DDBJ databases">
        <title>Sequencing the genomes of 1000 actinobacteria strains.</title>
        <authorList>
            <person name="Klenk H.-P."/>
        </authorList>
    </citation>
    <scope>NUCLEOTIDE SEQUENCE [LARGE SCALE GENOMIC DNA]</scope>
    <source>
        <strain evidence="18 19">DSM 23819</strain>
    </source>
</reference>
<comment type="function">
    <text evidence="14 16">Poorly processive, error-prone DNA polymerase involved in untargeted mutagenesis. Copies undamaged DNA at stalled replication forks, which arise in vivo from mismatched or misaligned primer ends. These misaligned primers can be extended by PolIV. Exhibits no 3'-5' exonuclease (proofreading) activity. May be involved in translesional synthesis, in conjunction with the beta clamp from PolIII.</text>
</comment>
<evidence type="ECO:0000256" key="11">
    <source>
        <dbReference type="ARBA" id="ARBA00022932"/>
    </source>
</evidence>
<dbReference type="PANTHER" id="PTHR11076">
    <property type="entry name" value="DNA REPAIR POLYMERASE UMUC / TRANSFERASE FAMILY MEMBER"/>
    <property type="match status" value="1"/>
</dbReference>
<evidence type="ECO:0000256" key="14">
    <source>
        <dbReference type="ARBA" id="ARBA00025589"/>
    </source>
</evidence>
<dbReference type="InterPro" id="IPR043128">
    <property type="entry name" value="Rev_trsase/Diguanyl_cyclase"/>
</dbReference>
<keyword evidence="6 16" id="KW-0548">Nucleotidyltransferase</keyword>
<dbReference type="GO" id="GO:0003684">
    <property type="term" value="F:damaged DNA binding"/>
    <property type="evidence" value="ECO:0007669"/>
    <property type="project" value="InterPro"/>
</dbReference>
<comment type="cofactor">
    <cofactor evidence="16">
        <name>Mg(2+)</name>
        <dbReference type="ChEBI" id="CHEBI:18420"/>
    </cofactor>
    <text evidence="16">Binds 2 magnesium ions per subunit.</text>
</comment>
<evidence type="ECO:0000256" key="1">
    <source>
        <dbReference type="ARBA" id="ARBA00004496"/>
    </source>
</evidence>
<dbReference type="Proteomes" id="UP000540656">
    <property type="component" value="Unassembled WGS sequence"/>
</dbReference>
<evidence type="ECO:0000256" key="7">
    <source>
        <dbReference type="ARBA" id="ARBA00022705"/>
    </source>
</evidence>
<dbReference type="GO" id="GO:0009432">
    <property type="term" value="P:SOS response"/>
    <property type="evidence" value="ECO:0007669"/>
    <property type="project" value="TreeGrafter"/>
</dbReference>
<keyword evidence="4 16" id="KW-0963">Cytoplasm</keyword>
<dbReference type="InterPro" id="IPR053848">
    <property type="entry name" value="IMS_HHH_1"/>
</dbReference>
<accession>A0A7Y9UPX3</accession>
<dbReference type="Gene3D" id="3.30.70.270">
    <property type="match status" value="1"/>
</dbReference>
<feature type="active site" evidence="16">
    <location>
        <position position="108"/>
    </location>
</feature>
<evidence type="ECO:0000313" key="18">
    <source>
        <dbReference type="EMBL" id="NYG57986.1"/>
    </source>
</evidence>
<feature type="site" description="Substrate discrimination" evidence="16">
    <location>
        <position position="19"/>
    </location>
</feature>
<organism evidence="18 19">
    <name type="scientific">Nocardioides daedukensis</name>
    <dbReference type="NCBI Taxonomy" id="634462"/>
    <lineage>
        <taxon>Bacteria</taxon>
        <taxon>Bacillati</taxon>
        <taxon>Actinomycetota</taxon>
        <taxon>Actinomycetes</taxon>
        <taxon>Propionibacteriales</taxon>
        <taxon>Nocardioidaceae</taxon>
        <taxon>Nocardioides</taxon>
    </lineage>
</organism>
<keyword evidence="12 16" id="KW-0238">DNA-binding</keyword>
<keyword evidence="10 16" id="KW-0460">Magnesium</keyword>
<evidence type="ECO:0000256" key="8">
    <source>
        <dbReference type="ARBA" id="ARBA00022723"/>
    </source>
</evidence>
<dbReference type="Pfam" id="PF21999">
    <property type="entry name" value="IMS_HHH_1"/>
    <property type="match status" value="1"/>
</dbReference>
<keyword evidence="7 16" id="KW-0235">DNA replication</keyword>
<protein>
    <recommendedName>
        <fullName evidence="16">DNA polymerase IV</fullName>
        <shortName evidence="16">Pol IV</shortName>
        <ecNumber evidence="16">2.7.7.7</ecNumber>
    </recommendedName>
</protein>